<comment type="caution">
    <text evidence="1">The sequence shown here is derived from an EMBL/GenBank/DDBJ whole genome shotgun (WGS) entry which is preliminary data.</text>
</comment>
<evidence type="ECO:0000313" key="1">
    <source>
        <dbReference type="EMBL" id="GEP71700.1"/>
    </source>
</evidence>
<proteinExistence type="predicted"/>
<name>A0A512PKH1_9LACO</name>
<reference evidence="1 2" key="1">
    <citation type="submission" date="2019-07" db="EMBL/GenBank/DDBJ databases">
        <title>Whole genome shotgun sequence of Lactobacillus rapi NBRC 109618.</title>
        <authorList>
            <person name="Hosoyama A."/>
            <person name="Uohara A."/>
            <person name="Ohji S."/>
            <person name="Ichikawa N."/>
        </authorList>
    </citation>
    <scope>NUCLEOTIDE SEQUENCE [LARGE SCALE GENOMIC DNA]</scope>
    <source>
        <strain evidence="1 2">NBRC 109618</strain>
    </source>
</reference>
<organism evidence="1 2">
    <name type="scientific">Lentilactobacillus rapi</name>
    <dbReference type="NCBI Taxonomy" id="481723"/>
    <lineage>
        <taxon>Bacteria</taxon>
        <taxon>Bacillati</taxon>
        <taxon>Bacillota</taxon>
        <taxon>Bacilli</taxon>
        <taxon>Lactobacillales</taxon>
        <taxon>Lactobacillaceae</taxon>
        <taxon>Lentilactobacillus</taxon>
    </lineage>
</organism>
<sequence>MINGVHGVIPLNDGLTESPALQSNNEWRRTFQPMVFVAIRIEASIKPRTKA</sequence>
<gene>
    <name evidence="1" type="ORF">LRA02_05680</name>
</gene>
<evidence type="ECO:0000313" key="2">
    <source>
        <dbReference type="Proteomes" id="UP000321569"/>
    </source>
</evidence>
<dbReference type="AlphaFoldDB" id="A0A512PKH1"/>
<accession>A0A512PKH1</accession>
<protein>
    <submittedName>
        <fullName evidence="1">Uncharacterized protein</fullName>
    </submittedName>
</protein>
<dbReference type="EMBL" id="BKAM01000003">
    <property type="protein sequence ID" value="GEP71700.1"/>
    <property type="molecule type" value="Genomic_DNA"/>
</dbReference>
<dbReference type="Proteomes" id="UP000321569">
    <property type="component" value="Unassembled WGS sequence"/>
</dbReference>